<keyword evidence="7 12" id="KW-0812">Transmembrane</keyword>
<dbReference type="InterPro" id="IPR036097">
    <property type="entry name" value="HisK_dim/P_sf"/>
</dbReference>
<evidence type="ECO:0000256" key="9">
    <source>
        <dbReference type="ARBA" id="ARBA00022989"/>
    </source>
</evidence>
<dbReference type="SUPFAM" id="SSF103190">
    <property type="entry name" value="Sensory domain-like"/>
    <property type="match status" value="1"/>
</dbReference>
<proteinExistence type="predicted"/>
<evidence type="ECO:0000256" key="8">
    <source>
        <dbReference type="ARBA" id="ARBA00022777"/>
    </source>
</evidence>
<evidence type="ECO:0000259" key="13">
    <source>
        <dbReference type="PROSITE" id="PS50109"/>
    </source>
</evidence>
<dbReference type="InterPro" id="IPR003661">
    <property type="entry name" value="HisK_dim/P_dom"/>
</dbReference>
<evidence type="ECO:0000256" key="2">
    <source>
        <dbReference type="ARBA" id="ARBA00004651"/>
    </source>
</evidence>
<comment type="catalytic activity">
    <reaction evidence="1">
        <text>ATP + protein L-histidine = ADP + protein N-phospho-L-histidine.</text>
        <dbReference type="EC" id="2.7.13.3"/>
    </reaction>
</comment>
<dbReference type="RefSeq" id="WP_182161343.1">
    <property type="nucleotide sequence ID" value="NZ_JACFXV010000029.1"/>
</dbReference>
<dbReference type="SMART" id="SM00304">
    <property type="entry name" value="HAMP"/>
    <property type="match status" value="1"/>
</dbReference>
<gene>
    <name evidence="15" type="ORF">H2509_00865</name>
</gene>
<feature type="domain" description="HAMP" evidence="14">
    <location>
        <begin position="364"/>
        <end position="417"/>
    </location>
</feature>
<evidence type="ECO:0000256" key="3">
    <source>
        <dbReference type="ARBA" id="ARBA00012438"/>
    </source>
</evidence>
<dbReference type="InterPro" id="IPR029151">
    <property type="entry name" value="Sensor-like_sf"/>
</dbReference>
<keyword evidence="8" id="KW-0418">Kinase</keyword>
<dbReference type="Gene3D" id="6.10.340.10">
    <property type="match status" value="1"/>
</dbReference>
<reference evidence="15 16" key="1">
    <citation type="submission" date="2020-07" db="EMBL/GenBank/DDBJ databases">
        <title>Stappia sp., F7233, whole genome shotgun sequencing project.</title>
        <authorList>
            <person name="Jiang S."/>
            <person name="Liu Z.W."/>
            <person name="Du Z.J."/>
        </authorList>
    </citation>
    <scope>NUCLEOTIDE SEQUENCE [LARGE SCALE GENOMIC DNA]</scope>
    <source>
        <strain evidence="15 16">F7233</strain>
    </source>
</reference>
<keyword evidence="10 12" id="KW-0472">Membrane</keyword>
<dbReference type="PANTHER" id="PTHR43065:SF22">
    <property type="entry name" value="HISTIDINE KINASE"/>
    <property type="match status" value="1"/>
</dbReference>
<dbReference type="InterPro" id="IPR003594">
    <property type="entry name" value="HATPase_dom"/>
</dbReference>
<evidence type="ECO:0000256" key="10">
    <source>
        <dbReference type="ARBA" id="ARBA00023136"/>
    </source>
</evidence>
<dbReference type="InterPro" id="IPR003660">
    <property type="entry name" value="HAMP_dom"/>
</dbReference>
<dbReference type="PRINTS" id="PR00344">
    <property type="entry name" value="BCTRLSENSOR"/>
</dbReference>
<organism evidence="15 16">
    <name type="scientific">Stappia albiluteola</name>
    <dbReference type="NCBI Taxonomy" id="2758565"/>
    <lineage>
        <taxon>Bacteria</taxon>
        <taxon>Pseudomonadati</taxon>
        <taxon>Pseudomonadota</taxon>
        <taxon>Alphaproteobacteria</taxon>
        <taxon>Hyphomicrobiales</taxon>
        <taxon>Stappiaceae</taxon>
        <taxon>Stappia</taxon>
    </lineage>
</organism>
<evidence type="ECO:0000313" key="15">
    <source>
        <dbReference type="EMBL" id="MBA5775670.1"/>
    </source>
</evidence>
<evidence type="ECO:0000256" key="1">
    <source>
        <dbReference type="ARBA" id="ARBA00000085"/>
    </source>
</evidence>
<dbReference type="Gene3D" id="1.10.287.130">
    <property type="match status" value="1"/>
</dbReference>
<comment type="caution">
    <text evidence="15">The sequence shown here is derived from an EMBL/GenBank/DDBJ whole genome shotgun (WGS) entry which is preliminary data.</text>
</comment>
<feature type="coiled-coil region" evidence="11">
    <location>
        <begin position="423"/>
        <end position="457"/>
    </location>
</feature>
<dbReference type="SUPFAM" id="SSF55874">
    <property type="entry name" value="ATPase domain of HSP90 chaperone/DNA topoisomerase II/histidine kinase"/>
    <property type="match status" value="1"/>
</dbReference>
<evidence type="ECO:0000256" key="6">
    <source>
        <dbReference type="ARBA" id="ARBA00022679"/>
    </source>
</evidence>
<dbReference type="CDD" id="cd06225">
    <property type="entry name" value="HAMP"/>
    <property type="match status" value="1"/>
</dbReference>
<dbReference type="EMBL" id="JACFXV010000029">
    <property type="protein sequence ID" value="MBA5775670.1"/>
    <property type="molecule type" value="Genomic_DNA"/>
</dbReference>
<dbReference type="SUPFAM" id="SSF158472">
    <property type="entry name" value="HAMP domain-like"/>
    <property type="match status" value="1"/>
</dbReference>
<evidence type="ECO:0000256" key="5">
    <source>
        <dbReference type="ARBA" id="ARBA00022553"/>
    </source>
</evidence>
<sequence>MTSRAEAAAPAVSTPGGKRRLSVRYRLLAIALLPTLVIIPLLLGVTMLRWNAKFDGVLNSKVRSDLTVAHQYFSRILENTSEHISALGESAAFQASVSGKPLEGLPGLLEEKRRGLKLDFLYVIEENGAVLAAADGMAPDRVDLSKPVLSRAAGGLPNAAVDIFTNVELAAISPQLAERASLELIATANAAPTSAEQNSDGMVVHAASPVILGEGRKLILAGGILLNRNLEFIDTINDLVYQSGSLPEGSQGTATLFLDDIRISTNVRLFEGRRALGTRVSAEVRDAVLGEGHVWLARAFVVNDWYISAYEPIVDSHGERVGMLYVGFLETPFVQTKYITIAAVIGTFIAVAALSIPLFLKWAGGIFRPLERMADTINTVEAGNLEARTGIPDRGDEISQVASHLDGLLTQVQERDRRLREWNDELNARVEERTAELREANRQLENTTKQLVMSEKLAAIGEITAGVAHEINNPIAVIQGNLEVLRDIVGDKAKDAATEFRLIDEQTERVNQIVTKLLQFARPDEFSGSEETSAPAEVFLDCLPLVRHMLRKNAIEVKREFASKHRVRISRTEFQQVLVNLMVNAIHAMPGGGTLAFSCRDEAHNGVEGVAIVVQDTGTGMPPEVSARIFDPFYTTKRGAGTGLGLSITHMLVNSAGGAINVETAPAIGTTFRLWLPAAPTYN</sequence>
<dbReference type="GO" id="GO:0005886">
    <property type="term" value="C:plasma membrane"/>
    <property type="evidence" value="ECO:0007669"/>
    <property type="project" value="UniProtKB-SubCell"/>
</dbReference>
<dbReference type="Pfam" id="PF17202">
    <property type="entry name" value="sCache_3_3"/>
    <property type="match status" value="1"/>
</dbReference>
<dbReference type="SUPFAM" id="SSF47384">
    <property type="entry name" value="Homodimeric domain of signal transducing histidine kinase"/>
    <property type="match status" value="1"/>
</dbReference>
<feature type="transmembrane region" description="Helical" evidence="12">
    <location>
        <begin position="27"/>
        <end position="50"/>
    </location>
</feature>
<evidence type="ECO:0000256" key="7">
    <source>
        <dbReference type="ARBA" id="ARBA00022692"/>
    </source>
</evidence>
<dbReference type="EC" id="2.7.13.3" evidence="3"/>
<dbReference type="InterPro" id="IPR033463">
    <property type="entry name" value="sCache_3"/>
</dbReference>
<dbReference type="AlphaFoldDB" id="A0A839A7Y0"/>
<evidence type="ECO:0000256" key="4">
    <source>
        <dbReference type="ARBA" id="ARBA00022475"/>
    </source>
</evidence>
<evidence type="ECO:0000256" key="12">
    <source>
        <dbReference type="SAM" id="Phobius"/>
    </source>
</evidence>
<keyword evidence="4" id="KW-1003">Cell membrane</keyword>
<dbReference type="GO" id="GO:0000155">
    <property type="term" value="F:phosphorelay sensor kinase activity"/>
    <property type="evidence" value="ECO:0007669"/>
    <property type="project" value="InterPro"/>
</dbReference>
<dbReference type="CDD" id="cd00082">
    <property type="entry name" value="HisKA"/>
    <property type="match status" value="1"/>
</dbReference>
<dbReference type="PANTHER" id="PTHR43065">
    <property type="entry name" value="SENSOR HISTIDINE KINASE"/>
    <property type="match status" value="1"/>
</dbReference>
<dbReference type="InterPro" id="IPR004358">
    <property type="entry name" value="Sig_transdc_His_kin-like_C"/>
</dbReference>
<dbReference type="SMART" id="SM00388">
    <property type="entry name" value="HisKA"/>
    <property type="match status" value="1"/>
</dbReference>
<accession>A0A839A7Y0</accession>
<feature type="domain" description="Histidine kinase" evidence="13">
    <location>
        <begin position="466"/>
        <end position="680"/>
    </location>
</feature>
<comment type="subcellular location">
    <subcellularLocation>
        <location evidence="2">Cell membrane</location>
        <topology evidence="2">Multi-pass membrane protein</topology>
    </subcellularLocation>
</comment>
<feature type="transmembrane region" description="Helical" evidence="12">
    <location>
        <begin position="338"/>
        <end position="360"/>
    </location>
</feature>
<dbReference type="Proteomes" id="UP000541109">
    <property type="component" value="Unassembled WGS sequence"/>
</dbReference>
<dbReference type="InterPro" id="IPR005467">
    <property type="entry name" value="His_kinase_dom"/>
</dbReference>
<evidence type="ECO:0000256" key="11">
    <source>
        <dbReference type="SAM" id="Coils"/>
    </source>
</evidence>
<keyword evidence="6" id="KW-0808">Transferase</keyword>
<dbReference type="Gene3D" id="3.30.565.10">
    <property type="entry name" value="Histidine kinase-like ATPase, C-terminal domain"/>
    <property type="match status" value="1"/>
</dbReference>
<evidence type="ECO:0000259" key="14">
    <source>
        <dbReference type="PROSITE" id="PS50885"/>
    </source>
</evidence>
<name>A0A839A7Y0_9HYPH</name>
<keyword evidence="16" id="KW-1185">Reference proteome</keyword>
<keyword evidence="5" id="KW-0597">Phosphoprotein</keyword>
<dbReference type="Pfam" id="PF00512">
    <property type="entry name" value="HisKA"/>
    <property type="match status" value="1"/>
</dbReference>
<dbReference type="InterPro" id="IPR036890">
    <property type="entry name" value="HATPase_C_sf"/>
</dbReference>
<dbReference type="SMART" id="SM00387">
    <property type="entry name" value="HATPase_c"/>
    <property type="match status" value="1"/>
</dbReference>
<keyword evidence="11" id="KW-0175">Coiled coil</keyword>
<keyword evidence="9 12" id="KW-1133">Transmembrane helix</keyword>
<dbReference type="PROSITE" id="PS50109">
    <property type="entry name" value="HIS_KIN"/>
    <property type="match status" value="1"/>
</dbReference>
<dbReference type="Pfam" id="PF00672">
    <property type="entry name" value="HAMP"/>
    <property type="match status" value="1"/>
</dbReference>
<dbReference type="Pfam" id="PF02518">
    <property type="entry name" value="HATPase_c"/>
    <property type="match status" value="1"/>
</dbReference>
<protein>
    <recommendedName>
        <fullName evidence="3">histidine kinase</fullName>
        <ecNumber evidence="3">2.7.13.3</ecNumber>
    </recommendedName>
</protein>
<evidence type="ECO:0000313" key="16">
    <source>
        <dbReference type="Proteomes" id="UP000541109"/>
    </source>
</evidence>
<dbReference type="PROSITE" id="PS50885">
    <property type="entry name" value="HAMP"/>
    <property type="match status" value="1"/>
</dbReference>